<gene>
    <name evidence="2" type="ORF">A2573_02040</name>
</gene>
<dbReference type="InterPro" id="IPR005754">
    <property type="entry name" value="Sortase"/>
</dbReference>
<protein>
    <recommendedName>
        <fullName evidence="4">Sortase</fullName>
    </recommendedName>
</protein>
<dbReference type="InterPro" id="IPR023365">
    <property type="entry name" value="Sortase_dom-sf"/>
</dbReference>
<keyword evidence="1" id="KW-0378">Hydrolase</keyword>
<dbReference type="GO" id="GO:0016787">
    <property type="term" value="F:hydrolase activity"/>
    <property type="evidence" value="ECO:0007669"/>
    <property type="project" value="UniProtKB-KW"/>
</dbReference>
<dbReference type="NCBIfam" id="TIGR01076">
    <property type="entry name" value="sortase_fam"/>
    <property type="match status" value="1"/>
</dbReference>
<accession>A0A1F8DHS3</accession>
<dbReference type="Pfam" id="PF04203">
    <property type="entry name" value="Sortase"/>
    <property type="match status" value="1"/>
</dbReference>
<sequence>MSVLKIISTLLIFGALTVLGAIFWPVTQAEIEYGYSNALNIKYSLNPEFSGTYERTLKVPNKDFSIAIPKIAVAAPIIADVDPQNKYEYLRALKQGVAQAKETAVPGETGNVYLFAHSEDTFYNVNTYNAPFFLLGKLTRGDEIYVFYKDRKFKYVVDQVKVVSPEEVNYLTVNPDRNTLTLQTDYPPGMTFARRIVIADEIGIE</sequence>
<comment type="caution">
    <text evidence="2">The sequence shown here is derived from an EMBL/GenBank/DDBJ whole genome shotgun (WGS) entry which is preliminary data.</text>
</comment>
<dbReference type="Gene3D" id="2.40.260.10">
    <property type="entry name" value="Sortase"/>
    <property type="match status" value="1"/>
</dbReference>
<evidence type="ECO:0000256" key="1">
    <source>
        <dbReference type="ARBA" id="ARBA00022801"/>
    </source>
</evidence>
<dbReference type="AlphaFoldDB" id="A0A1F8DHS3"/>
<organism evidence="2 3">
    <name type="scientific">Candidatus Woesebacteria bacterium RIFOXYD1_FULL_43_18</name>
    <dbReference type="NCBI Taxonomy" id="1802551"/>
    <lineage>
        <taxon>Bacteria</taxon>
        <taxon>Candidatus Woeseibacteriota</taxon>
    </lineage>
</organism>
<evidence type="ECO:0000313" key="2">
    <source>
        <dbReference type="EMBL" id="OGM88170.1"/>
    </source>
</evidence>
<dbReference type="EMBL" id="MGIL01000015">
    <property type="protein sequence ID" value="OGM88170.1"/>
    <property type="molecule type" value="Genomic_DNA"/>
</dbReference>
<dbReference type="Proteomes" id="UP000177596">
    <property type="component" value="Unassembled WGS sequence"/>
</dbReference>
<dbReference type="SUPFAM" id="SSF63817">
    <property type="entry name" value="Sortase"/>
    <property type="match status" value="1"/>
</dbReference>
<evidence type="ECO:0000313" key="3">
    <source>
        <dbReference type="Proteomes" id="UP000177596"/>
    </source>
</evidence>
<reference evidence="2 3" key="1">
    <citation type="journal article" date="2016" name="Nat. Commun.">
        <title>Thousands of microbial genomes shed light on interconnected biogeochemical processes in an aquifer system.</title>
        <authorList>
            <person name="Anantharaman K."/>
            <person name="Brown C.T."/>
            <person name="Hug L.A."/>
            <person name="Sharon I."/>
            <person name="Castelle C.J."/>
            <person name="Probst A.J."/>
            <person name="Thomas B.C."/>
            <person name="Singh A."/>
            <person name="Wilkins M.J."/>
            <person name="Karaoz U."/>
            <person name="Brodie E.L."/>
            <person name="Williams K.H."/>
            <person name="Hubbard S.S."/>
            <person name="Banfield J.F."/>
        </authorList>
    </citation>
    <scope>NUCLEOTIDE SEQUENCE [LARGE SCALE GENOMIC DNA]</scope>
</reference>
<proteinExistence type="predicted"/>
<evidence type="ECO:0008006" key="4">
    <source>
        <dbReference type="Google" id="ProtNLM"/>
    </source>
</evidence>
<name>A0A1F8DHS3_9BACT</name>